<dbReference type="PANTHER" id="PTHR33627:SF1">
    <property type="entry name" value="TRANSPOSASE"/>
    <property type="match status" value="1"/>
</dbReference>
<dbReference type="Proteomes" id="UP000236311">
    <property type="component" value="Unassembled WGS sequence"/>
</dbReference>
<dbReference type="InterPro" id="IPR039365">
    <property type="entry name" value="IS701-like"/>
</dbReference>
<gene>
    <name evidence="2" type="ORF">AMURIS_05747</name>
</gene>
<dbReference type="PANTHER" id="PTHR33627">
    <property type="entry name" value="TRANSPOSASE"/>
    <property type="match status" value="1"/>
</dbReference>
<dbReference type="GO" id="GO:0003677">
    <property type="term" value="F:DNA binding"/>
    <property type="evidence" value="ECO:0007669"/>
    <property type="project" value="InterPro"/>
</dbReference>
<accession>A0A2K4ZR92</accession>
<evidence type="ECO:0000313" key="2">
    <source>
        <dbReference type="EMBL" id="SOY32979.1"/>
    </source>
</evidence>
<dbReference type="AlphaFoldDB" id="A0A2K4ZR92"/>
<proteinExistence type="predicted"/>
<feature type="domain" description="Transposase IS4-like" evidence="1">
    <location>
        <begin position="99"/>
        <end position="345"/>
    </location>
</feature>
<protein>
    <submittedName>
        <fullName evidence="2">Transposase DDE domain protein</fullName>
    </submittedName>
</protein>
<evidence type="ECO:0000313" key="3">
    <source>
        <dbReference type="Proteomes" id="UP000236311"/>
    </source>
</evidence>
<evidence type="ECO:0000259" key="1">
    <source>
        <dbReference type="Pfam" id="PF01609"/>
    </source>
</evidence>
<sequence>MPVANSIHHSNSIYNYFKTLKLGLFLSDVYLNHLMTIMVSVFLRGYRGKTVDFAEVSNQHRTTTAYFLNHGKWNDSALQDTLKNAVIQVIYQEAQRSGQPVFCIVDDTIASHTRPSSQARHPIEAAYFHQSHLKGCQDYGHQIVSVMLSCNGLILNYADILYDKSKSKIQIVQEIADELPVAPVISYFLCDSWYTSVKVMESFIRKGFYTIGALKTNRVIYPCGIRQKVSEFALHLRKTDRAVSLVTVGGREFYVYRYEGELNDVPNAVVIISYPREAFGDPKALRVFISTNAGISTQEILDTYAERWPIEIFFRQSKNKLALDKYQIRSRQGIERYWLIMSLVHYMCCMHSGKYNTFEEGYRYFQDQVKIERIGNLHQFIKNGASLEAVLKLVG</sequence>
<dbReference type="SUPFAM" id="SSF53098">
    <property type="entry name" value="Ribonuclease H-like"/>
    <property type="match status" value="1"/>
</dbReference>
<dbReference type="EMBL" id="OFSM01000131">
    <property type="protein sequence ID" value="SOY32979.1"/>
    <property type="molecule type" value="Genomic_DNA"/>
</dbReference>
<name>A0A2K4ZR92_9FIRM</name>
<dbReference type="InterPro" id="IPR002559">
    <property type="entry name" value="Transposase_11"/>
</dbReference>
<reference evidence="2 3" key="1">
    <citation type="submission" date="2018-01" db="EMBL/GenBank/DDBJ databases">
        <authorList>
            <person name="Gaut B.S."/>
            <person name="Morton B.R."/>
            <person name="Clegg M.T."/>
            <person name="Duvall M.R."/>
        </authorList>
    </citation>
    <scope>NUCLEOTIDE SEQUENCE [LARGE SCALE GENOMIC DNA]</scope>
    <source>
        <strain evidence="2">GP69</strain>
    </source>
</reference>
<dbReference type="Pfam" id="PF01609">
    <property type="entry name" value="DDE_Tnp_1"/>
    <property type="match status" value="1"/>
</dbReference>
<dbReference type="GO" id="GO:0004803">
    <property type="term" value="F:transposase activity"/>
    <property type="evidence" value="ECO:0007669"/>
    <property type="project" value="InterPro"/>
</dbReference>
<dbReference type="InterPro" id="IPR012337">
    <property type="entry name" value="RNaseH-like_sf"/>
</dbReference>
<keyword evidence="3" id="KW-1185">Reference proteome</keyword>
<organism evidence="2 3">
    <name type="scientific">Acetatifactor muris</name>
    <dbReference type="NCBI Taxonomy" id="879566"/>
    <lineage>
        <taxon>Bacteria</taxon>
        <taxon>Bacillati</taxon>
        <taxon>Bacillota</taxon>
        <taxon>Clostridia</taxon>
        <taxon>Lachnospirales</taxon>
        <taxon>Lachnospiraceae</taxon>
        <taxon>Acetatifactor</taxon>
    </lineage>
</organism>
<dbReference type="GO" id="GO:0006313">
    <property type="term" value="P:DNA transposition"/>
    <property type="evidence" value="ECO:0007669"/>
    <property type="project" value="InterPro"/>
</dbReference>